<dbReference type="InterPro" id="IPR024253">
    <property type="entry name" value="Phosducin_thioredoxin-like_dom"/>
</dbReference>
<dbReference type="PROSITE" id="PS00806">
    <property type="entry name" value="ALDOLASE_CLASS_II_2"/>
    <property type="match status" value="1"/>
</dbReference>
<dbReference type="GO" id="GO:0008270">
    <property type="term" value="F:zinc ion binding"/>
    <property type="evidence" value="ECO:0007669"/>
    <property type="project" value="InterPro"/>
</dbReference>
<organism evidence="3 4">
    <name type="scientific">Rhodosorus marinus</name>
    <dbReference type="NCBI Taxonomy" id="101924"/>
    <lineage>
        <taxon>Eukaryota</taxon>
        <taxon>Rhodophyta</taxon>
        <taxon>Stylonematophyceae</taxon>
        <taxon>Stylonematales</taxon>
        <taxon>Stylonemataceae</taxon>
        <taxon>Rhodosorus</taxon>
    </lineage>
</organism>
<evidence type="ECO:0000256" key="1">
    <source>
        <dbReference type="ARBA" id="ARBA00009686"/>
    </source>
</evidence>
<dbReference type="PANTHER" id="PTHR45809">
    <property type="entry name" value="VIRAL IAP-ASSOCIATED FACTOR HOMOLOG"/>
    <property type="match status" value="1"/>
</dbReference>
<evidence type="ECO:0000259" key="2">
    <source>
        <dbReference type="Pfam" id="PF02114"/>
    </source>
</evidence>
<dbReference type="Pfam" id="PF02114">
    <property type="entry name" value="Phosducin"/>
    <property type="match status" value="1"/>
</dbReference>
<reference evidence="3 4" key="1">
    <citation type="journal article" date="2023" name="Nat. Commun.">
        <title>Origin of minicircular mitochondrial genomes in red algae.</title>
        <authorList>
            <person name="Lee Y."/>
            <person name="Cho C.H."/>
            <person name="Lee Y.M."/>
            <person name="Park S.I."/>
            <person name="Yang J.H."/>
            <person name="West J.A."/>
            <person name="Bhattacharya D."/>
            <person name="Yoon H.S."/>
        </authorList>
    </citation>
    <scope>NUCLEOTIDE SEQUENCE [LARGE SCALE GENOMIC DNA]</scope>
    <source>
        <strain evidence="3 4">CCMP1338</strain>
        <tissue evidence="3">Whole cell</tissue>
    </source>
</reference>
<evidence type="ECO:0000313" key="4">
    <source>
        <dbReference type="Proteomes" id="UP001157974"/>
    </source>
</evidence>
<dbReference type="Proteomes" id="UP001157974">
    <property type="component" value="Unassembled WGS sequence"/>
</dbReference>
<comment type="caution">
    <text evidence="3">The sequence shown here is derived from an EMBL/GenBank/DDBJ whole genome shotgun (WGS) entry which is preliminary data.</text>
</comment>
<dbReference type="EMBL" id="JAMWBK010000010">
    <property type="protein sequence ID" value="KAJ8901746.1"/>
    <property type="molecule type" value="Genomic_DNA"/>
</dbReference>
<dbReference type="PANTHER" id="PTHR45809:SF3">
    <property type="entry name" value="VIRAL IAP-ASSOCIATED FACTOR HOMOLOG"/>
    <property type="match status" value="1"/>
</dbReference>
<dbReference type="InterPro" id="IPR051498">
    <property type="entry name" value="Phosducin-like_chap/apop_reg"/>
</dbReference>
<dbReference type="Gene3D" id="3.40.30.10">
    <property type="entry name" value="Glutaredoxin"/>
    <property type="match status" value="1"/>
</dbReference>
<dbReference type="InterPro" id="IPR000771">
    <property type="entry name" value="FBA_II"/>
</dbReference>
<accession>A0AAV8UGY3</accession>
<dbReference type="GO" id="GO:0005737">
    <property type="term" value="C:cytoplasm"/>
    <property type="evidence" value="ECO:0007669"/>
    <property type="project" value="TreeGrafter"/>
</dbReference>
<gene>
    <name evidence="3" type="ORF">NDN08_003952</name>
</gene>
<protein>
    <recommendedName>
        <fullName evidence="2">Phosducin domain-containing protein</fullName>
    </recommendedName>
</protein>
<dbReference type="InterPro" id="IPR036249">
    <property type="entry name" value="Thioredoxin-like_sf"/>
</dbReference>
<comment type="similarity">
    <text evidence="1">Belongs to the phosducin family.</text>
</comment>
<feature type="domain" description="Phosducin" evidence="2">
    <location>
        <begin position="55"/>
        <end position="203"/>
    </location>
</feature>
<dbReference type="SUPFAM" id="SSF52833">
    <property type="entry name" value="Thioredoxin-like"/>
    <property type="match status" value="1"/>
</dbReference>
<keyword evidence="4" id="KW-1185">Reference proteome</keyword>
<sequence>MAALGTGGAKETTEWEEILKEKGIIPEKTQEEIAEEQLKTVVEESVARYDPNASKTVEELDEDLEDADSEEERILMKHRETRMMEMQASQSRKRFSPGIHYISAADWKPEVSEAGPDFHIVVLLFQEGTEQSTLMEDILLHLSQKFKHTKFVKCKATDAIANYPDEKIPTVLVYYNGIVKKNFIGLGAFKGLKTDADDVEWELGKLGAVETDMEEAPEKSFSFKRV</sequence>
<dbReference type="GO" id="GO:0005975">
    <property type="term" value="P:carbohydrate metabolic process"/>
    <property type="evidence" value="ECO:0007669"/>
    <property type="project" value="InterPro"/>
</dbReference>
<name>A0AAV8UGY3_9RHOD</name>
<dbReference type="GO" id="GO:0016832">
    <property type="term" value="F:aldehyde-lyase activity"/>
    <property type="evidence" value="ECO:0007669"/>
    <property type="project" value="InterPro"/>
</dbReference>
<evidence type="ECO:0000313" key="3">
    <source>
        <dbReference type="EMBL" id="KAJ8901746.1"/>
    </source>
</evidence>
<proteinExistence type="inferred from homology"/>
<dbReference type="AlphaFoldDB" id="A0AAV8UGY3"/>
<dbReference type="GO" id="GO:0006457">
    <property type="term" value="P:protein folding"/>
    <property type="evidence" value="ECO:0007669"/>
    <property type="project" value="TreeGrafter"/>
</dbReference>